<keyword evidence="6 9" id="KW-0472">Membrane</keyword>
<feature type="transmembrane region" description="Helical" evidence="9">
    <location>
        <begin position="383"/>
        <end position="401"/>
    </location>
</feature>
<feature type="transmembrane region" description="Helical" evidence="9">
    <location>
        <begin position="180"/>
        <end position="200"/>
    </location>
</feature>
<feature type="transmembrane region" description="Helical" evidence="9">
    <location>
        <begin position="86"/>
        <end position="106"/>
    </location>
</feature>
<evidence type="ECO:0000259" key="10">
    <source>
        <dbReference type="PROSITE" id="PS50850"/>
    </source>
</evidence>
<dbReference type="EMBL" id="JADKYB010000001">
    <property type="protein sequence ID" value="MBM9503459.1"/>
    <property type="molecule type" value="Genomic_DNA"/>
</dbReference>
<evidence type="ECO:0000256" key="6">
    <source>
        <dbReference type="ARBA" id="ARBA00023136"/>
    </source>
</evidence>
<feature type="compositionally biased region" description="Low complexity" evidence="8">
    <location>
        <begin position="12"/>
        <end position="23"/>
    </location>
</feature>
<dbReference type="PANTHER" id="PTHR42718">
    <property type="entry name" value="MAJOR FACILITATOR SUPERFAMILY MULTIDRUG TRANSPORTER MFSC"/>
    <property type="match status" value="1"/>
</dbReference>
<reference evidence="11 12" key="1">
    <citation type="submission" date="2021-01" db="EMBL/GenBank/DDBJ databases">
        <title>Streptomyces acididurans sp. nov., isolated from a peat swamp forest soil.</title>
        <authorList>
            <person name="Chantavorakit T."/>
            <person name="Duangmal K."/>
        </authorList>
    </citation>
    <scope>NUCLEOTIDE SEQUENCE [LARGE SCALE GENOMIC DNA]</scope>
    <source>
        <strain evidence="11 12">KK5PA1</strain>
    </source>
</reference>
<protein>
    <submittedName>
        <fullName evidence="11">MFS transporter</fullName>
    </submittedName>
</protein>
<dbReference type="PANTHER" id="PTHR42718:SF46">
    <property type="entry name" value="BLR6921 PROTEIN"/>
    <property type="match status" value="1"/>
</dbReference>
<name>A0ABS2TJE8_9ACTN</name>
<sequence>MTVFSRSDSPRSDSPADSPGDAPAVPPAASPATEDTGAVADPAPWDARLWAVLFILSANMILDAIEVSLVLVALPTIGTSLGLSLWTVQWLMSGFAIGFAALLVVGPRLNAGLGRKRVYLGAMLLFSAASVVGGLAGSAPLLIATRVVKGMSAALTAPTGLAIIGTTFPSGPQQRRAVSVYSLFGAAGFTLGLLLSGALLEVSWRWTFLFPAPVALVLLFCGLRLIPADPGPVPVPHIAPGLLRNGSLLRSAVGAATLNGTYQSLLLLFVFRTQRQLGWPPWQSALALLPACVPLAVTVPFAGSMTARWGTSRLIACGAAAPVVGCGLYLWRPTTATYSTAMLPTLLLVGAAFVLSFAALNIQATVALPTADRAAAVPLYQTAVQLGAVLMLPVTALLLSACHGYRPALSFITAVAAVGLLTALHGLRISHRQVAP</sequence>
<evidence type="ECO:0000256" key="7">
    <source>
        <dbReference type="ARBA" id="ARBA00023251"/>
    </source>
</evidence>
<organism evidence="11 12">
    <name type="scientific">Actinacidiphila acididurans</name>
    <dbReference type="NCBI Taxonomy" id="2784346"/>
    <lineage>
        <taxon>Bacteria</taxon>
        <taxon>Bacillati</taxon>
        <taxon>Actinomycetota</taxon>
        <taxon>Actinomycetes</taxon>
        <taxon>Kitasatosporales</taxon>
        <taxon>Streptomycetaceae</taxon>
        <taxon>Actinacidiphila</taxon>
    </lineage>
</organism>
<dbReference type="Pfam" id="PF07690">
    <property type="entry name" value="MFS_1"/>
    <property type="match status" value="1"/>
</dbReference>
<feature type="domain" description="Major facilitator superfamily (MFS) profile" evidence="10">
    <location>
        <begin position="52"/>
        <end position="431"/>
    </location>
</feature>
<evidence type="ECO:0000256" key="3">
    <source>
        <dbReference type="ARBA" id="ARBA00022475"/>
    </source>
</evidence>
<dbReference type="InterPro" id="IPR020846">
    <property type="entry name" value="MFS_dom"/>
</dbReference>
<dbReference type="Gene3D" id="1.20.1250.20">
    <property type="entry name" value="MFS general substrate transporter like domains"/>
    <property type="match status" value="1"/>
</dbReference>
<keyword evidence="12" id="KW-1185">Reference proteome</keyword>
<comment type="caution">
    <text evidence="11">The sequence shown here is derived from an EMBL/GenBank/DDBJ whole genome shotgun (WGS) entry which is preliminary data.</text>
</comment>
<evidence type="ECO:0000256" key="2">
    <source>
        <dbReference type="ARBA" id="ARBA00022448"/>
    </source>
</evidence>
<keyword evidence="3" id="KW-1003">Cell membrane</keyword>
<feature type="transmembrane region" description="Helical" evidence="9">
    <location>
        <begin position="206"/>
        <end position="226"/>
    </location>
</feature>
<feature type="transmembrane region" description="Helical" evidence="9">
    <location>
        <begin position="343"/>
        <end position="362"/>
    </location>
</feature>
<comment type="subcellular location">
    <subcellularLocation>
        <location evidence="1">Cell membrane</location>
        <topology evidence="1">Multi-pass membrane protein</topology>
    </subcellularLocation>
</comment>
<proteinExistence type="predicted"/>
<feature type="transmembrane region" description="Helical" evidence="9">
    <location>
        <begin position="407"/>
        <end position="427"/>
    </location>
</feature>
<evidence type="ECO:0000256" key="5">
    <source>
        <dbReference type="ARBA" id="ARBA00022989"/>
    </source>
</evidence>
<feature type="transmembrane region" description="Helical" evidence="9">
    <location>
        <begin position="247"/>
        <end position="270"/>
    </location>
</feature>
<keyword evidence="5 9" id="KW-1133">Transmembrane helix</keyword>
<feature type="region of interest" description="Disordered" evidence="8">
    <location>
        <begin position="1"/>
        <end position="37"/>
    </location>
</feature>
<evidence type="ECO:0000256" key="1">
    <source>
        <dbReference type="ARBA" id="ARBA00004651"/>
    </source>
</evidence>
<gene>
    <name evidence="11" type="ORF">ITX44_02720</name>
</gene>
<feature type="transmembrane region" description="Helical" evidence="9">
    <location>
        <begin position="49"/>
        <end position="74"/>
    </location>
</feature>
<evidence type="ECO:0000256" key="9">
    <source>
        <dbReference type="SAM" id="Phobius"/>
    </source>
</evidence>
<feature type="transmembrane region" description="Helical" evidence="9">
    <location>
        <begin position="314"/>
        <end position="331"/>
    </location>
</feature>
<feature type="transmembrane region" description="Helical" evidence="9">
    <location>
        <begin position="118"/>
        <end position="144"/>
    </location>
</feature>
<dbReference type="Proteomes" id="UP000749040">
    <property type="component" value="Unassembled WGS sequence"/>
</dbReference>
<dbReference type="InterPro" id="IPR036259">
    <property type="entry name" value="MFS_trans_sf"/>
</dbReference>
<keyword evidence="4 9" id="KW-0812">Transmembrane</keyword>
<evidence type="ECO:0000313" key="12">
    <source>
        <dbReference type="Proteomes" id="UP000749040"/>
    </source>
</evidence>
<dbReference type="CDD" id="cd17321">
    <property type="entry name" value="MFS_MMR_MDR_like"/>
    <property type="match status" value="1"/>
</dbReference>
<feature type="transmembrane region" description="Helical" evidence="9">
    <location>
        <begin position="282"/>
        <end position="302"/>
    </location>
</feature>
<evidence type="ECO:0000256" key="4">
    <source>
        <dbReference type="ARBA" id="ARBA00022692"/>
    </source>
</evidence>
<evidence type="ECO:0000313" key="11">
    <source>
        <dbReference type="EMBL" id="MBM9503459.1"/>
    </source>
</evidence>
<evidence type="ECO:0000256" key="8">
    <source>
        <dbReference type="SAM" id="MobiDB-lite"/>
    </source>
</evidence>
<dbReference type="SUPFAM" id="SSF103473">
    <property type="entry name" value="MFS general substrate transporter"/>
    <property type="match status" value="1"/>
</dbReference>
<keyword evidence="2" id="KW-0813">Transport</keyword>
<keyword evidence="7" id="KW-0046">Antibiotic resistance</keyword>
<dbReference type="InterPro" id="IPR011701">
    <property type="entry name" value="MFS"/>
</dbReference>
<dbReference type="PROSITE" id="PS50850">
    <property type="entry name" value="MFS"/>
    <property type="match status" value="1"/>
</dbReference>
<accession>A0ABS2TJE8</accession>